<gene>
    <name evidence="1" type="ORF">E2C01_013172</name>
</gene>
<reference evidence="1 2" key="1">
    <citation type="submission" date="2019-05" db="EMBL/GenBank/DDBJ databases">
        <title>Another draft genome of Portunus trituberculatus and its Hox gene families provides insights of decapod evolution.</title>
        <authorList>
            <person name="Jeong J.-H."/>
            <person name="Song I."/>
            <person name="Kim S."/>
            <person name="Choi T."/>
            <person name="Kim D."/>
            <person name="Ryu S."/>
            <person name="Kim W."/>
        </authorList>
    </citation>
    <scope>NUCLEOTIDE SEQUENCE [LARGE SCALE GENOMIC DNA]</scope>
    <source>
        <tissue evidence="1">Muscle</tissue>
    </source>
</reference>
<name>A0A5B7DFX7_PORTR</name>
<keyword evidence="2" id="KW-1185">Reference proteome</keyword>
<comment type="caution">
    <text evidence="1">The sequence shown here is derived from an EMBL/GenBank/DDBJ whole genome shotgun (WGS) entry which is preliminary data.</text>
</comment>
<organism evidence="1 2">
    <name type="scientific">Portunus trituberculatus</name>
    <name type="common">Swimming crab</name>
    <name type="synonym">Neptunus trituberculatus</name>
    <dbReference type="NCBI Taxonomy" id="210409"/>
    <lineage>
        <taxon>Eukaryota</taxon>
        <taxon>Metazoa</taxon>
        <taxon>Ecdysozoa</taxon>
        <taxon>Arthropoda</taxon>
        <taxon>Crustacea</taxon>
        <taxon>Multicrustacea</taxon>
        <taxon>Malacostraca</taxon>
        <taxon>Eumalacostraca</taxon>
        <taxon>Eucarida</taxon>
        <taxon>Decapoda</taxon>
        <taxon>Pleocyemata</taxon>
        <taxon>Brachyura</taxon>
        <taxon>Eubrachyura</taxon>
        <taxon>Portunoidea</taxon>
        <taxon>Portunidae</taxon>
        <taxon>Portuninae</taxon>
        <taxon>Portunus</taxon>
    </lineage>
</organism>
<proteinExistence type="predicted"/>
<dbReference type="EMBL" id="VSRR010000849">
    <property type="protein sequence ID" value="MPC20238.1"/>
    <property type="molecule type" value="Genomic_DNA"/>
</dbReference>
<evidence type="ECO:0000313" key="2">
    <source>
        <dbReference type="Proteomes" id="UP000324222"/>
    </source>
</evidence>
<evidence type="ECO:0000313" key="1">
    <source>
        <dbReference type="EMBL" id="MPC20238.1"/>
    </source>
</evidence>
<accession>A0A5B7DFX7</accession>
<sequence length="91" mass="9677">MIPGHSAFRNPNFPGLDGGMREVKGWRPLSCQPAKPSHVNGLVQRTYILTYHSGILVLAKHPGRVVGLGSVWRLAEGGGHAVLVGAWGGDL</sequence>
<protein>
    <submittedName>
        <fullName evidence="1">Uncharacterized protein</fullName>
    </submittedName>
</protein>
<dbReference type="AlphaFoldDB" id="A0A5B7DFX7"/>
<dbReference type="Proteomes" id="UP000324222">
    <property type="component" value="Unassembled WGS sequence"/>
</dbReference>